<name>A0ABW1AS37_9RHOO</name>
<dbReference type="PANTHER" id="PTHR30302">
    <property type="entry name" value="HYDROGENASE 1 MATURATION PROTEASE"/>
    <property type="match status" value="1"/>
</dbReference>
<evidence type="ECO:0000313" key="2">
    <source>
        <dbReference type="EMBL" id="MFC5769908.1"/>
    </source>
</evidence>
<protein>
    <submittedName>
        <fullName evidence="2">Hydrogenase maturation protease</fullName>
    </submittedName>
</protein>
<proteinExistence type="predicted"/>
<dbReference type="CDD" id="cd06066">
    <property type="entry name" value="H2MP_NAD-link-bidir"/>
    <property type="match status" value="1"/>
</dbReference>
<organism evidence="2 3">
    <name type="scientific">Thauera sinica</name>
    <dbReference type="NCBI Taxonomy" id="2665146"/>
    <lineage>
        <taxon>Bacteria</taxon>
        <taxon>Pseudomonadati</taxon>
        <taxon>Pseudomonadota</taxon>
        <taxon>Betaproteobacteria</taxon>
        <taxon>Rhodocyclales</taxon>
        <taxon>Zoogloeaceae</taxon>
        <taxon>Thauera</taxon>
    </lineage>
</organism>
<feature type="region of interest" description="Disordered" evidence="1">
    <location>
        <begin position="150"/>
        <end position="187"/>
    </location>
</feature>
<dbReference type="InterPro" id="IPR000671">
    <property type="entry name" value="Peptidase_A31"/>
</dbReference>
<reference evidence="3" key="1">
    <citation type="journal article" date="2019" name="Int. J. Syst. Evol. Microbiol.">
        <title>The Global Catalogue of Microorganisms (GCM) 10K type strain sequencing project: providing services to taxonomists for standard genome sequencing and annotation.</title>
        <authorList>
            <consortium name="The Broad Institute Genomics Platform"/>
            <consortium name="The Broad Institute Genome Sequencing Center for Infectious Disease"/>
            <person name="Wu L."/>
            <person name="Ma J."/>
        </authorList>
    </citation>
    <scope>NUCLEOTIDE SEQUENCE [LARGE SCALE GENOMIC DNA]</scope>
    <source>
        <strain evidence="3">SHR3</strain>
    </source>
</reference>
<dbReference type="Gene3D" id="3.40.50.1450">
    <property type="entry name" value="HybD-like"/>
    <property type="match status" value="1"/>
</dbReference>
<dbReference type="GO" id="GO:0006508">
    <property type="term" value="P:proteolysis"/>
    <property type="evidence" value="ECO:0007669"/>
    <property type="project" value="UniProtKB-KW"/>
</dbReference>
<dbReference type="Proteomes" id="UP001595974">
    <property type="component" value="Unassembled WGS sequence"/>
</dbReference>
<evidence type="ECO:0000256" key="1">
    <source>
        <dbReference type="SAM" id="MobiDB-lite"/>
    </source>
</evidence>
<dbReference type="NCBIfam" id="TIGR00072">
    <property type="entry name" value="hydrog_prot"/>
    <property type="match status" value="1"/>
</dbReference>
<keyword evidence="2" id="KW-0378">Hydrolase</keyword>
<keyword evidence="2" id="KW-0645">Protease</keyword>
<accession>A0ABW1AS37</accession>
<dbReference type="SUPFAM" id="SSF53163">
    <property type="entry name" value="HybD-like"/>
    <property type="match status" value="1"/>
</dbReference>
<dbReference type="InterPro" id="IPR023430">
    <property type="entry name" value="Pept_HybD-like_dom_sf"/>
</dbReference>
<dbReference type="EMBL" id="JBHSOG010000043">
    <property type="protein sequence ID" value="MFC5769908.1"/>
    <property type="molecule type" value="Genomic_DNA"/>
</dbReference>
<dbReference type="GO" id="GO:0008233">
    <property type="term" value="F:peptidase activity"/>
    <property type="evidence" value="ECO:0007669"/>
    <property type="project" value="UniProtKB-KW"/>
</dbReference>
<gene>
    <name evidence="2" type="ORF">ACFPTN_11035</name>
</gene>
<dbReference type="PANTHER" id="PTHR30302:SF5">
    <property type="entry name" value="SLR1876 PROTEIN"/>
    <property type="match status" value="1"/>
</dbReference>
<sequence>MKPGTLVFSWGNPSRGDDALGPLFAEAIEALRLPGVECLTDFQLQVEHALDLAGRRRVLFVDASMEAAAPFSVAPLLPRRDASFTTHAMTPAAILQVYADTQAGEPPPAWLLGIRGERWELGQAISPAARNNLAAAIEWTRTWLAGDAAGLRGAGEDCPSDRRERVPQPDGTKPRRVSGGSSAPPPA</sequence>
<comment type="caution">
    <text evidence="2">The sequence shown here is derived from an EMBL/GenBank/DDBJ whole genome shotgun (WGS) entry which is preliminary data.</text>
</comment>
<keyword evidence="3" id="KW-1185">Reference proteome</keyword>
<dbReference type="RefSeq" id="WP_096451601.1">
    <property type="nucleotide sequence ID" value="NZ_JBHSOG010000043.1"/>
</dbReference>
<evidence type="ECO:0000313" key="3">
    <source>
        <dbReference type="Proteomes" id="UP001595974"/>
    </source>
</evidence>